<feature type="region of interest" description="Disordered" evidence="2">
    <location>
        <begin position="1"/>
        <end position="37"/>
    </location>
</feature>
<evidence type="ECO:0000313" key="5">
    <source>
        <dbReference type="RefSeq" id="XP_022928602.1"/>
    </source>
</evidence>
<feature type="compositionally biased region" description="Low complexity" evidence="2">
    <location>
        <begin position="1"/>
        <end position="11"/>
    </location>
</feature>
<feature type="domain" description="CCHC-type" evidence="3">
    <location>
        <begin position="321"/>
        <end position="335"/>
    </location>
</feature>
<keyword evidence="1" id="KW-0863">Zinc-finger</keyword>
<keyword evidence="4" id="KW-1185">Reference proteome</keyword>
<proteinExistence type="predicted"/>
<dbReference type="InterPro" id="IPR005162">
    <property type="entry name" value="Retrotrans_gag_dom"/>
</dbReference>
<dbReference type="RefSeq" id="XP_022928602.1">
    <property type="nucleotide sequence ID" value="XM_023072834.1"/>
</dbReference>
<evidence type="ECO:0000256" key="1">
    <source>
        <dbReference type="PROSITE-ProRule" id="PRU00047"/>
    </source>
</evidence>
<protein>
    <submittedName>
        <fullName evidence="5">Uncharacterized protein LOC111435460</fullName>
    </submittedName>
</protein>
<keyword evidence="1" id="KW-0479">Metal-binding</keyword>
<accession>A0A6J1EKD9</accession>
<reference evidence="5" key="1">
    <citation type="submission" date="2025-08" db="UniProtKB">
        <authorList>
            <consortium name="RefSeq"/>
        </authorList>
    </citation>
    <scope>IDENTIFICATION</scope>
    <source>
        <tissue evidence="5">Young leaves</tissue>
    </source>
</reference>
<dbReference type="PANTHER" id="PTHR34482">
    <property type="entry name" value="DNA DAMAGE-INDUCIBLE PROTEIN 1-LIKE"/>
    <property type="match status" value="1"/>
</dbReference>
<gene>
    <name evidence="5" type="primary">LOC111435460</name>
</gene>
<evidence type="ECO:0000259" key="3">
    <source>
        <dbReference type="PROSITE" id="PS50158"/>
    </source>
</evidence>
<dbReference type="Proteomes" id="UP000504609">
    <property type="component" value="Unplaced"/>
</dbReference>
<dbReference type="GO" id="GO:0008270">
    <property type="term" value="F:zinc ion binding"/>
    <property type="evidence" value="ECO:0007669"/>
    <property type="project" value="UniProtKB-KW"/>
</dbReference>
<dbReference type="Pfam" id="PF00098">
    <property type="entry name" value="zf-CCHC"/>
    <property type="match status" value="1"/>
</dbReference>
<dbReference type="InterPro" id="IPR001878">
    <property type="entry name" value="Znf_CCHC"/>
</dbReference>
<dbReference type="PROSITE" id="PS50158">
    <property type="entry name" value="ZF_CCHC"/>
    <property type="match status" value="1"/>
</dbReference>
<organism evidence="4 5">
    <name type="scientific">Cucurbita moschata</name>
    <name type="common">Winter crookneck squash</name>
    <name type="synonym">Cucurbita pepo var. moschata</name>
    <dbReference type="NCBI Taxonomy" id="3662"/>
    <lineage>
        <taxon>Eukaryota</taxon>
        <taxon>Viridiplantae</taxon>
        <taxon>Streptophyta</taxon>
        <taxon>Embryophyta</taxon>
        <taxon>Tracheophyta</taxon>
        <taxon>Spermatophyta</taxon>
        <taxon>Magnoliopsida</taxon>
        <taxon>eudicotyledons</taxon>
        <taxon>Gunneridae</taxon>
        <taxon>Pentapetalae</taxon>
        <taxon>rosids</taxon>
        <taxon>fabids</taxon>
        <taxon>Cucurbitales</taxon>
        <taxon>Cucurbitaceae</taxon>
        <taxon>Cucurbiteae</taxon>
        <taxon>Cucurbita</taxon>
    </lineage>
</organism>
<name>A0A6J1EKD9_CUCMO</name>
<dbReference type="GeneID" id="111435460"/>
<keyword evidence="1" id="KW-0862">Zinc</keyword>
<evidence type="ECO:0000256" key="2">
    <source>
        <dbReference type="SAM" id="MobiDB-lite"/>
    </source>
</evidence>
<dbReference type="Gene3D" id="4.10.60.10">
    <property type="entry name" value="Zinc finger, CCHC-type"/>
    <property type="match status" value="1"/>
</dbReference>
<dbReference type="Pfam" id="PF03732">
    <property type="entry name" value="Retrotrans_gag"/>
    <property type="match status" value="1"/>
</dbReference>
<sequence>MAPTTRSTSRARGTRLAETPTKFDPTQNSAQRQAPQLPMLEPVVAPPPNMVMLSTEAYQKLIQAAAANQEGRGDDDSTSMTREFKYLRDFRKYDPPVFEGKTIDPVLVESWVESIETIFEHMNCPEDQKVKCASFMLKGEAHFWWKTAQQTLRKEDEDEEPICWHEMKRAFIHKYYPAVNWYNNREAFVHLKQGNMTVEEYELEFTRLSRFALEYIDTEEKRTYKFILGLRSEIQGKVAAIAATSYERALHAASMLDFHLRKASNELEDEGSYQKKRKFDKHSNKSSLQRDRIGTPHRGRPTCPTCGLRHSGQCRVGTDVCYHCGKSGHRKTDCPHRRQRGLNVWTEQLGRLDTE</sequence>
<dbReference type="KEGG" id="cmos:111435460"/>
<dbReference type="AlphaFoldDB" id="A0A6J1EKD9"/>
<evidence type="ECO:0000313" key="4">
    <source>
        <dbReference type="Proteomes" id="UP000504609"/>
    </source>
</evidence>
<dbReference type="GO" id="GO:0003676">
    <property type="term" value="F:nucleic acid binding"/>
    <property type="evidence" value="ECO:0007669"/>
    <property type="project" value="InterPro"/>
</dbReference>
<dbReference type="SMART" id="SM00343">
    <property type="entry name" value="ZnF_C2HC"/>
    <property type="match status" value="1"/>
</dbReference>
<feature type="compositionally biased region" description="Polar residues" evidence="2">
    <location>
        <begin position="24"/>
        <end position="34"/>
    </location>
</feature>
<dbReference type="PANTHER" id="PTHR34482:SF49">
    <property type="entry name" value="RETROTRANSPOSON GAG DOMAIN-CONTAINING PROTEIN"/>
    <property type="match status" value="1"/>
</dbReference>
<feature type="region of interest" description="Disordered" evidence="2">
    <location>
        <begin position="269"/>
        <end position="300"/>
    </location>
</feature>